<evidence type="ECO:0000256" key="3">
    <source>
        <dbReference type="ARBA" id="ARBA00022833"/>
    </source>
</evidence>
<keyword evidence="2" id="KW-0863">Zinc-finger</keyword>
<keyword evidence="1" id="KW-0479">Metal-binding</keyword>
<feature type="domain" description="ZF-HD dimerization-type" evidence="4">
    <location>
        <begin position="17"/>
        <end position="66"/>
    </location>
</feature>
<dbReference type="PANTHER" id="PTHR31948">
    <property type="entry name" value="ZINC-FINGER HOMEODOMAIN PROTEIN 2"/>
    <property type="match status" value="1"/>
</dbReference>
<keyword evidence="3" id="KW-0862">Zinc</keyword>
<evidence type="ECO:0000313" key="5">
    <source>
        <dbReference type="EMBL" id="TMW89333.1"/>
    </source>
</evidence>
<organism evidence="5">
    <name type="scientific">Solanum chilense</name>
    <name type="common">Tomato</name>
    <name type="synonym">Lycopersicon chilense</name>
    <dbReference type="NCBI Taxonomy" id="4083"/>
    <lineage>
        <taxon>Eukaryota</taxon>
        <taxon>Viridiplantae</taxon>
        <taxon>Streptophyta</taxon>
        <taxon>Embryophyta</taxon>
        <taxon>Tracheophyta</taxon>
        <taxon>Spermatophyta</taxon>
        <taxon>Magnoliopsida</taxon>
        <taxon>eudicotyledons</taxon>
        <taxon>Gunneridae</taxon>
        <taxon>Pentapetalae</taxon>
        <taxon>asterids</taxon>
        <taxon>lamiids</taxon>
        <taxon>Solanales</taxon>
        <taxon>Solanaceae</taxon>
        <taxon>Solanoideae</taxon>
        <taxon>Solaneae</taxon>
        <taxon>Solanum</taxon>
        <taxon>Solanum subgen. Lycopersicon</taxon>
    </lineage>
</organism>
<proteinExistence type="predicted"/>
<comment type="caution">
    <text evidence="5">The sequence shown here is derived from an EMBL/GenBank/DDBJ whole genome shotgun (WGS) entry which is preliminary data.</text>
</comment>
<dbReference type="PANTHER" id="PTHR31948:SF148">
    <property type="entry name" value="MINI ZINC FINGER PROTEIN 3"/>
    <property type="match status" value="1"/>
</dbReference>
<dbReference type="AlphaFoldDB" id="A0A6N2BB22"/>
<dbReference type="NCBIfam" id="TIGR01566">
    <property type="entry name" value="ZF_HD_prot_N"/>
    <property type="match status" value="1"/>
</dbReference>
<dbReference type="GO" id="GO:0003700">
    <property type="term" value="F:DNA-binding transcription factor activity"/>
    <property type="evidence" value="ECO:0007669"/>
    <property type="project" value="TreeGrafter"/>
</dbReference>
<evidence type="ECO:0000256" key="2">
    <source>
        <dbReference type="ARBA" id="ARBA00022771"/>
    </source>
</evidence>
<reference evidence="5" key="1">
    <citation type="submission" date="2019-05" db="EMBL/GenBank/DDBJ databases">
        <title>The de novo reference genome and transcriptome assemblies of the wild tomato species Solanum chilense.</title>
        <authorList>
            <person name="Stam R."/>
            <person name="Nosenko T."/>
            <person name="Hoerger A.C."/>
            <person name="Stephan W."/>
            <person name="Seidel M.A."/>
            <person name="Kuhn J.M.M."/>
            <person name="Haberer G."/>
            <person name="Tellier A."/>
        </authorList>
    </citation>
    <scope>NUCLEOTIDE SEQUENCE</scope>
    <source>
        <tissue evidence="5">Mature leaves</tissue>
    </source>
</reference>
<dbReference type="InterPro" id="IPR006456">
    <property type="entry name" value="ZF_HD_homeobox_Cys/His_dimer"/>
</dbReference>
<name>A0A6N2BB22_SOLCI</name>
<sequence>MKNSSSSNPSGDMMIINEICLKNHATDFGEYLVDGCREFTKKGDEGTKEVYICADCGYFRSFHRMNSQSLYSHPILRSRFFYQHINPHGGGNVSVTLSFNDSVCARRPILYYYP</sequence>
<dbReference type="GO" id="GO:0050793">
    <property type="term" value="P:regulation of developmental process"/>
    <property type="evidence" value="ECO:0007669"/>
    <property type="project" value="TreeGrafter"/>
</dbReference>
<protein>
    <recommendedName>
        <fullName evidence="4">ZF-HD dimerization-type domain-containing protein</fullName>
    </recommendedName>
</protein>
<dbReference type="GO" id="GO:0005634">
    <property type="term" value="C:nucleus"/>
    <property type="evidence" value="ECO:0007669"/>
    <property type="project" value="TreeGrafter"/>
</dbReference>
<evidence type="ECO:0000259" key="4">
    <source>
        <dbReference type="PROSITE" id="PS51523"/>
    </source>
</evidence>
<dbReference type="GO" id="GO:0008270">
    <property type="term" value="F:zinc ion binding"/>
    <property type="evidence" value="ECO:0007669"/>
    <property type="project" value="UniProtKB-KW"/>
</dbReference>
<dbReference type="EMBL" id="RXGB01004597">
    <property type="protein sequence ID" value="TMW89333.1"/>
    <property type="molecule type" value="Genomic_DNA"/>
</dbReference>
<gene>
    <name evidence="5" type="ORF">EJD97_017327</name>
</gene>
<evidence type="ECO:0000256" key="1">
    <source>
        <dbReference type="ARBA" id="ARBA00022723"/>
    </source>
</evidence>
<dbReference type="PROSITE" id="PS51523">
    <property type="entry name" value="ZF_HD_DIMER"/>
    <property type="match status" value="1"/>
</dbReference>
<accession>A0A6N2BB22</accession>
<dbReference type="Pfam" id="PF04770">
    <property type="entry name" value="ZF-HD_dimer"/>
    <property type="match status" value="1"/>
</dbReference>
<dbReference type="GO" id="GO:0000976">
    <property type="term" value="F:transcription cis-regulatory region binding"/>
    <property type="evidence" value="ECO:0007669"/>
    <property type="project" value="TreeGrafter"/>
</dbReference>